<comment type="caution">
    <text evidence="6">The sequence shown here is derived from an EMBL/GenBank/DDBJ whole genome shotgun (WGS) entry which is preliminary data.</text>
</comment>
<keyword evidence="4" id="KW-0862">Zinc</keyword>
<evidence type="ECO:0000259" key="5">
    <source>
        <dbReference type="SMART" id="SM00849"/>
    </source>
</evidence>
<sequence>MADMPIRAVIAPVTPLQQNCTIVWCAKTLKAAVIDPGGEIPRLMKAIEDQGLTLEKIWITHGHMDHAGGAAELKRLTGVPIEGPHKDDQFWIDRIQESGEMYGIPEARIFVTDRWLDDGDVVTLGETQFEVLHCPGHTPGHVIFFHRQARFAQVGDVLFKGSIGRTDFPRGNHQDLLDAITGKLWPLGDDVQFVPGHGPMSTFGAERRSNPFVGDRAIEAMALQGKAYETPVNRSPG</sequence>
<keyword evidence="7" id="KW-1185">Reference proteome</keyword>
<accession>A0ABU1N4L5</accession>
<dbReference type="PANTHER" id="PTHR46233">
    <property type="entry name" value="HYDROXYACYLGLUTATHIONE HYDROLASE GLOC"/>
    <property type="match status" value="1"/>
</dbReference>
<evidence type="ECO:0000256" key="3">
    <source>
        <dbReference type="ARBA" id="ARBA00022801"/>
    </source>
</evidence>
<evidence type="ECO:0000313" key="6">
    <source>
        <dbReference type="EMBL" id="MDR6533378.1"/>
    </source>
</evidence>
<dbReference type="RefSeq" id="WP_056753756.1">
    <property type="nucleotide sequence ID" value="NZ_JAVDRL010000012.1"/>
</dbReference>
<evidence type="ECO:0000256" key="4">
    <source>
        <dbReference type="ARBA" id="ARBA00022833"/>
    </source>
</evidence>
<dbReference type="CDD" id="cd07737">
    <property type="entry name" value="YcbL-like_MBL-fold"/>
    <property type="match status" value="1"/>
</dbReference>
<keyword evidence="3" id="KW-0378">Hydrolase</keyword>
<dbReference type="PANTHER" id="PTHR46233:SF3">
    <property type="entry name" value="HYDROXYACYLGLUTATHIONE HYDROLASE GLOC"/>
    <property type="match status" value="1"/>
</dbReference>
<feature type="domain" description="Metallo-beta-lactamase" evidence="5">
    <location>
        <begin position="17"/>
        <end position="197"/>
    </location>
</feature>
<name>A0ABU1N4L5_9CAUL</name>
<proteinExistence type="predicted"/>
<dbReference type="EMBL" id="JAVDRL010000012">
    <property type="protein sequence ID" value="MDR6533378.1"/>
    <property type="molecule type" value="Genomic_DNA"/>
</dbReference>
<organism evidence="6 7">
    <name type="scientific">Caulobacter rhizosphaerae</name>
    <dbReference type="NCBI Taxonomy" id="2010972"/>
    <lineage>
        <taxon>Bacteria</taxon>
        <taxon>Pseudomonadati</taxon>
        <taxon>Pseudomonadota</taxon>
        <taxon>Alphaproteobacteria</taxon>
        <taxon>Caulobacterales</taxon>
        <taxon>Caulobacteraceae</taxon>
        <taxon>Caulobacter</taxon>
    </lineage>
</organism>
<dbReference type="Pfam" id="PF00753">
    <property type="entry name" value="Lactamase_B"/>
    <property type="match status" value="1"/>
</dbReference>
<dbReference type="InterPro" id="IPR001279">
    <property type="entry name" value="Metallo-B-lactamas"/>
</dbReference>
<evidence type="ECO:0000256" key="2">
    <source>
        <dbReference type="ARBA" id="ARBA00022723"/>
    </source>
</evidence>
<evidence type="ECO:0000256" key="1">
    <source>
        <dbReference type="ARBA" id="ARBA00001947"/>
    </source>
</evidence>
<dbReference type="Proteomes" id="UP001262754">
    <property type="component" value="Unassembled WGS sequence"/>
</dbReference>
<keyword evidence="2" id="KW-0479">Metal-binding</keyword>
<protein>
    <submittedName>
        <fullName evidence="6">Glyoxylase-like metal-dependent hydrolase (Beta-lactamase superfamily II)</fullName>
    </submittedName>
</protein>
<dbReference type="SMART" id="SM00849">
    <property type="entry name" value="Lactamase_B"/>
    <property type="match status" value="1"/>
</dbReference>
<dbReference type="InterPro" id="IPR051453">
    <property type="entry name" value="MBL_Glyoxalase_II"/>
</dbReference>
<comment type="cofactor">
    <cofactor evidence="1">
        <name>Zn(2+)</name>
        <dbReference type="ChEBI" id="CHEBI:29105"/>
    </cofactor>
</comment>
<dbReference type="InterPro" id="IPR036866">
    <property type="entry name" value="RibonucZ/Hydroxyglut_hydro"/>
</dbReference>
<gene>
    <name evidence="6" type="ORF">J2800_004140</name>
</gene>
<evidence type="ECO:0000313" key="7">
    <source>
        <dbReference type="Proteomes" id="UP001262754"/>
    </source>
</evidence>
<reference evidence="6 7" key="1">
    <citation type="submission" date="2023-07" db="EMBL/GenBank/DDBJ databases">
        <title>Sorghum-associated microbial communities from plants grown in Nebraska, USA.</title>
        <authorList>
            <person name="Schachtman D."/>
        </authorList>
    </citation>
    <scope>NUCLEOTIDE SEQUENCE [LARGE SCALE GENOMIC DNA]</scope>
    <source>
        <strain evidence="6 7">DS2154</strain>
    </source>
</reference>
<dbReference type="SUPFAM" id="SSF56281">
    <property type="entry name" value="Metallo-hydrolase/oxidoreductase"/>
    <property type="match status" value="1"/>
</dbReference>
<dbReference type="Gene3D" id="3.60.15.10">
    <property type="entry name" value="Ribonuclease Z/Hydroxyacylglutathione hydrolase-like"/>
    <property type="match status" value="1"/>
</dbReference>